<keyword evidence="9 15" id="KW-0808">Transferase</keyword>
<comment type="subunit">
    <text evidence="4 15 17">Homodimer.</text>
</comment>
<dbReference type="Gene3D" id="3.40.1280.10">
    <property type="match status" value="1"/>
</dbReference>
<comment type="catalytic activity">
    <reaction evidence="14 15 17">
        <text>guanosine(37) in tRNA + S-adenosyl-L-methionine = N(1)-methylguanosine(37) in tRNA + S-adenosyl-L-homocysteine + H(+)</text>
        <dbReference type="Rhea" id="RHEA:36899"/>
        <dbReference type="Rhea" id="RHEA-COMP:10145"/>
        <dbReference type="Rhea" id="RHEA-COMP:10147"/>
        <dbReference type="ChEBI" id="CHEBI:15378"/>
        <dbReference type="ChEBI" id="CHEBI:57856"/>
        <dbReference type="ChEBI" id="CHEBI:59789"/>
        <dbReference type="ChEBI" id="CHEBI:73542"/>
        <dbReference type="ChEBI" id="CHEBI:74269"/>
        <dbReference type="EC" id="2.1.1.228"/>
    </reaction>
</comment>
<dbReference type="Pfam" id="PF01746">
    <property type="entry name" value="tRNA_m1G_MT"/>
    <property type="match status" value="1"/>
</dbReference>
<dbReference type="GO" id="GO:0052906">
    <property type="term" value="F:tRNA (guanine(37)-N1)-methyltransferase activity"/>
    <property type="evidence" value="ECO:0007669"/>
    <property type="project" value="UniProtKB-UniRule"/>
</dbReference>
<accession>A0A1G2QIE9</accession>
<evidence type="ECO:0000256" key="16">
    <source>
        <dbReference type="PIRSR" id="PIRSR000386-1"/>
    </source>
</evidence>
<comment type="similarity">
    <text evidence="3 15 17">Belongs to the RNA methyltransferase TrmD family.</text>
</comment>
<keyword evidence="8 15" id="KW-0489">Methyltransferase</keyword>
<comment type="function">
    <text evidence="1 15 17">Specifically methylates guanosine-37 in various tRNAs.</text>
</comment>
<reference evidence="19 20" key="1">
    <citation type="journal article" date="2016" name="Nat. Commun.">
        <title>Thousands of microbial genomes shed light on interconnected biogeochemical processes in an aquifer system.</title>
        <authorList>
            <person name="Anantharaman K."/>
            <person name="Brown C.T."/>
            <person name="Hug L.A."/>
            <person name="Sharon I."/>
            <person name="Castelle C.J."/>
            <person name="Probst A.J."/>
            <person name="Thomas B.C."/>
            <person name="Singh A."/>
            <person name="Wilkins M.J."/>
            <person name="Karaoz U."/>
            <person name="Brodie E.L."/>
            <person name="Williams K.H."/>
            <person name="Hubbard S.S."/>
            <person name="Banfield J.F."/>
        </authorList>
    </citation>
    <scope>NUCLEOTIDE SEQUENCE [LARGE SCALE GENOMIC DNA]</scope>
</reference>
<evidence type="ECO:0000256" key="3">
    <source>
        <dbReference type="ARBA" id="ARBA00007630"/>
    </source>
</evidence>
<evidence type="ECO:0000256" key="9">
    <source>
        <dbReference type="ARBA" id="ARBA00022679"/>
    </source>
</evidence>
<evidence type="ECO:0000256" key="13">
    <source>
        <dbReference type="ARBA" id="ARBA00033392"/>
    </source>
</evidence>
<comment type="subcellular location">
    <subcellularLocation>
        <location evidence="2 15 17">Cytoplasm</location>
    </subcellularLocation>
</comment>
<dbReference type="GO" id="GO:0002939">
    <property type="term" value="P:tRNA N1-guanine methylation"/>
    <property type="evidence" value="ECO:0007669"/>
    <property type="project" value="TreeGrafter"/>
</dbReference>
<evidence type="ECO:0000256" key="12">
    <source>
        <dbReference type="ARBA" id="ARBA00029736"/>
    </source>
</evidence>
<name>A0A1G2QIE9_9BACT</name>
<comment type="caution">
    <text evidence="19">The sequence shown here is derived from an EMBL/GenBank/DDBJ whole genome shotgun (WGS) entry which is preliminary data.</text>
</comment>
<dbReference type="STRING" id="1802440.A2569_02925"/>
<organism evidence="19 20">
    <name type="scientific">Candidatus Vogelbacteria bacterium RIFOXYD1_FULL_51_18</name>
    <dbReference type="NCBI Taxonomy" id="1802440"/>
    <lineage>
        <taxon>Bacteria</taxon>
        <taxon>Candidatus Vogeliibacteriota</taxon>
    </lineage>
</organism>
<dbReference type="InterPro" id="IPR023148">
    <property type="entry name" value="tRNA_m1G_MeTrfase_C_sf"/>
</dbReference>
<evidence type="ECO:0000256" key="10">
    <source>
        <dbReference type="ARBA" id="ARBA00022691"/>
    </source>
</evidence>
<dbReference type="PANTHER" id="PTHR46417:SF1">
    <property type="entry name" value="TRNA (GUANINE-N(1)-)-METHYLTRANSFERASE"/>
    <property type="match status" value="1"/>
</dbReference>
<keyword evidence="10 15" id="KW-0949">S-adenosyl-L-methionine</keyword>
<dbReference type="Gene3D" id="1.10.1270.20">
    <property type="entry name" value="tRNA(m1g37)methyltransferase, domain 2"/>
    <property type="match status" value="1"/>
</dbReference>
<dbReference type="NCBIfam" id="TIGR00088">
    <property type="entry name" value="trmD"/>
    <property type="match status" value="1"/>
</dbReference>
<dbReference type="SUPFAM" id="SSF75217">
    <property type="entry name" value="alpha/beta knot"/>
    <property type="match status" value="1"/>
</dbReference>
<evidence type="ECO:0000259" key="18">
    <source>
        <dbReference type="Pfam" id="PF01746"/>
    </source>
</evidence>
<dbReference type="InterPro" id="IPR029028">
    <property type="entry name" value="Alpha/beta_knot_MTases"/>
</dbReference>
<evidence type="ECO:0000256" key="2">
    <source>
        <dbReference type="ARBA" id="ARBA00004496"/>
    </source>
</evidence>
<evidence type="ECO:0000256" key="17">
    <source>
        <dbReference type="RuleBase" id="RU003464"/>
    </source>
</evidence>
<dbReference type="HAMAP" id="MF_00605">
    <property type="entry name" value="TrmD"/>
    <property type="match status" value="1"/>
</dbReference>
<dbReference type="PIRSF" id="PIRSF000386">
    <property type="entry name" value="tRNA_mtase"/>
    <property type="match status" value="1"/>
</dbReference>
<dbReference type="InterPro" id="IPR029026">
    <property type="entry name" value="tRNA_m1G_MTases_N"/>
</dbReference>
<gene>
    <name evidence="15" type="primary">trmD</name>
    <name evidence="19" type="ORF">A2569_02925</name>
</gene>
<dbReference type="GO" id="GO:0005829">
    <property type="term" value="C:cytosol"/>
    <property type="evidence" value="ECO:0007669"/>
    <property type="project" value="TreeGrafter"/>
</dbReference>
<dbReference type="AlphaFoldDB" id="A0A1G2QIE9"/>
<evidence type="ECO:0000256" key="8">
    <source>
        <dbReference type="ARBA" id="ARBA00022603"/>
    </source>
</evidence>
<evidence type="ECO:0000256" key="15">
    <source>
        <dbReference type="HAMAP-Rule" id="MF_00605"/>
    </source>
</evidence>
<protein>
    <recommendedName>
        <fullName evidence="6 15">tRNA (guanine-N(1)-)-methyltransferase</fullName>
        <ecNumber evidence="5 15">2.1.1.228</ecNumber>
    </recommendedName>
    <alternativeName>
        <fullName evidence="12 15">M1G-methyltransferase</fullName>
    </alternativeName>
    <alternativeName>
        <fullName evidence="13 15">tRNA [GM37] methyltransferase</fullName>
    </alternativeName>
</protein>
<evidence type="ECO:0000313" key="19">
    <source>
        <dbReference type="EMBL" id="OHA60370.1"/>
    </source>
</evidence>
<keyword evidence="11 15" id="KW-0819">tRNA processing</keyword>
<feature type="domain" description="tRNA methyltransferase TRMD/TRM10-type" evidence="18">
    <location>
        <begin position="2"/>
        <end position="213"/>
    </location>
</feature>
<dbReference type="EMBL" id="MHTL01000014">
    <property type="protein sequence ID" value="OHA60370.1"/>
    <property type="molecule type" value="Genomic_DNA"/>
</dbReference>
<evidence type="ECO:0000256" key="7">
    <source>
        <dbReference type="ARBA" id="ARBA00022490"/>
    </source>
</evidence>
<comment type="caution">
    <text evidence="15">Lacks conserved residue(s) required for the propagation of feature annotation.</text>
</comment>
<evidence type="ECO:0000256" key="1">
    <source>
        <dbReference type="ARBA" id="ARBA00002634"/>
    </source>
</evidence>
<evidence type="ECO:0000256" key="6">
    <source>
        <dbReference type="ARBA" id="ARBA00014679"/>
    </source>
</evidence>
<dbReference type="InterPro" id="IPR016009">
    <property type="entry name" value="tRNA_MeTrfase_TRMD/TRM10"/>
</dbReference>
<evidence type="ECO:0000256" key="11">
    <source>
        <dbReference type="ARBA" id="ARBA00022694"/>
    </source>
</evidence>
<proteinExistence type="inferred from homology"/>
<sequence length="214" mass="23537">MLKFLIITIFPESLESYLASSMILRAVARNIISAQAINPRDFTDDPHRKADDKPYGGGPGMVMKALPIIRAVSALKLKKGGKRKILIMSPRGRQFTQTEAKKFAKKYDELVLIAGHYEGIDARVKKILKAEEVSVGPYTLTGGELPALIIIDAVSRHVPGVLGKVESLEEGRATSGETYTRPELITVKGKKFRVPAVLLSGHQKNIHSYRSTQS</sequence>
<evidence type="ECO:0000256" key="14">
    <source>
        <dbReference type="ARBA" id="ARBA00047783"/>
    </source>
</evidence>
<dbReference type="InterPro" id="IPR002649">
    <property type="entry name" value="tRNA_m1G_MeTrfase_TrmD"/>
</dbReference>
<dbReference type="EC" id="2.1.1.228" evidence="5 15"/>
<dbReference type="NCBIfam" id="NF000648">
    <property type="entry name" value="PRK00026.1"/>
    <property type="match status" value="1"/>
</dbReference>
<evidence type="ECO:0000313" key="20">
    <source>
        <dbReference type="Proteomes" id="UP000177090"/>
    </source>
</evidence>
<evidence type="ECO:0000256" key="5">
    <source>
        <dbReference type="ARBA" id="ARBA00012807"/>
    </source>
</evidence>
<keyword evidence="7 15" id="KW-0963">Cytoplasm</keyword>
<dbReference type="PANTHER" id="PTHR46417">
    <property type="entry name" value="TRNA (GUANINE-N(1)-)-METHYLTRANSFERASE"/>
    <property type="match status" value="1"/>
</dbReference>
<dbReference type="Proteomes" id="UP000177090">
    <property type="component" value="Unassembled WGS sequence"/>
</dbReference>
<evidence type="ECO:0000256" key="4">
    <source>
        <dbReference type="ARBA" id="ARBA00011738"/>
    </source>
</evidence>
<feature type="binding site" evidence="15 16">
    <location>
        <position position="115"/>
    </location>
    <ligand>
        <name>S-adenosyl-L-methionine</name>
        <dbReference type="ChEBI" id="CHEBI:59789"/>
    </ligand>
</feature>